<evidence type="ECO:0000256" key="7">
    <source>
        <dbReference type="ARBA" id="ARBA00022691"/>
    </source>
</evidence>
<dbReference type="GO" id="GO:0140956">
    <property type="term" value="F:histone H3K79 trimethyltransferase activity"/>
    <property type="evidence" value="ECO:0007669"/>
    <property type="project" value="UniProtKB-EC"/>
</dbReference>
<dbReference type="Gene3D" id="3.40.50.150">
    <property type="entry name" value="Vaccinia Virus protein VP39"/>
    <property type="match status" value="1"/>
</dbReference>
<evidence type="ECO:0000259" key="17">
    <source>
        <dbReference type="PROSITE" id="PS51569"/>
    </source>
</evidence>
<comment type="similarity">
    <text evidence="15">Belongs to the class I-like SAM-binding methyltransferase superfamily. DOT1 family.</text>
</comment>
<dbReference type="PROSITE" id="PS51569">
    <property type="entry name" value="DOT1"/>
    <property type="match status" value="1"/>
</dbReference>
<evidence type="ECO:0000256" key="9">
    <source>
        <dbReference type="ARBA" id="ARBA00022853"/>
    </source>
</evidence>
<sequence>MANIFNNKSFQIKATPGVIRTERVRDVSKSMLKLSKAKSGMKSHKDKKADTDCSPFKTKCPNSDPQVHYTHKKIKGDLTKRTKQAKKRFHSEYQALNSDTSDSDNCVEFEIKSNKRQKLTIHTDRKRKLWSEDAFLEGFSRYLGMIHAADIPSGELCYKKKLESMETIKFKLNYPGSSYSERYALIFGNDFNPAEEVITVIKIALDFYWQENQIDLVKDPDKGIVRKLTKAYNLFAKNLSNKELLTEFKYQVELYNSLVDEERLKGTFSKNLDLVHEIPLCMVECILQQVYIRAVSPRVEILKKYENGTDNVYGELLPPLVSKMLREAGLTSESIFVDLGSGVGNVVLQASLEFGCESWGCEMMENAFTLAEAQKKEFDMRCSLWGIMTGGVFLERGDFLENRKIHSVIQKADVILVNNQAFTPDLNQKLKDLFLDSKDGCRIISLKSFVQYGHQIPNRNLWDPSNLFDVTEREYHSRSVSWTDAGGKYYIAKKDEKRLMNLTEQN</sequence>
<dbReference type="PANTHER" id="PTHR21451">
    <property type="entry name" value="HISTONE H3 METHYLTRANSFERASE"/>
    <property type="match status" value="1"/>
</dbReference>
<keyword evidence="19" id="KW-1185">Reference proteome</keyword>
<keyword evidence="12 15" id="KW-0539">Nucleus</keyword>
<dbReference type="SUPFAM" id="SSF53335">
    <property type="entry name" value="S-adenosyl-L-methionine-dependent methyltransferases"/>
    <property type="match status" value="1"/>
</dbReference>
<dbReference type="InterPro" id="IPR030445">
    <property type="entry name" value="H3-K79_meTrfase"/>
</dbReference>
<dbReference type="InterPro" id="IPR025789">
    <property type="entry name" value="DOT1_dom"/>
</dbReference>
<keyword evidence="8" id="KW-0677">Repeat</keyword>
<name>A0A0B1PCK1_UNCNE</name>
<dbReference type="FunFam" id="3.40.50.150:FF:000033">
    <property type="entry name" value="Histone-lysine N-methyltransferase, H3 lysine-79 specific"/>
    <property type="match status" value="1"/>
</dbReference>
<keyword evidence="9 15" id="KW-0156">Chromatin regulator</keyword>
<evidence type="ECO:0000256" key="13">
    <source>
        <dbReference type="ARBA" id="ARBA00029821"/>
    </source>
</evidence>
<keyword evidence="11 15" id="KW-0804">Transcription</keyword>
<keyword evidence="7 15" id="KW-0949">S-adenosyl-L-methionine</keyword>
<evidence type="ECO:0000256" key="8">
    <source>
        <dbReference type="ARBA" id="ARBA00022737"/>
    </source>
</evidence>
<dbReference type="Pfam" id="PF08123">
    <property type="entry name" value="DOT1"/>
    <property type="match status" value="1"/>
</dbReference>
<protein>
    <recommendedName>
        <fullName evidence="4 15">Histone-lysine N-methyltransferase, H3 lysine-79 specific</fullName>
        <ecNumber evidence="3 15">2.1.1.360</ecNumber>
    </recommendedName>
    <alternativeName>
        <fullName evidence="13 15">Histone H3-K79 methyltransferase</fullName>
    </alternativeName>
</protein>
<comment type="subcellular location">
    <subcellularLocation>
        <location evidence="2 15">Nucleus</location>
    </subcellularLocation>
</comment>
<dbReference type="GO" id="GO:0005634">
    <property type="term" value="C:nucleus"/>
    <property type="evidence" value="ECO:0007669"/>
    <property type="project" value="UniProtKB-SubCell"/>
</dbReference>
<dbReference type="GO" id="GO:0000786">
    <property type="term" value="C:nucleosome"/>
    <property type="evidence" value="ECO:0007669"/>
    <property type="project" value="InterPro"/>
</dbReference>
<evidence type="ECO:0000256" key="11">
    <source>
        <dbReference type="ARBA" id="ARBA00023163"/>
    </source>
</evidence>
<dbReference type="GO" id="GO:0006281">
    <property type="term" value="P:DNA repair"/>
    <property type="evidence" value="ECO:0007669"/>
    <property type="project" value="InterPro"/>
</dbReference>
<evidence type="ECO:0000313" key="19">
    <source>
        <dbReference type="Proteomes" id="UP000030854"/>
    </source>
</evidence>
<accession>A0A0B1PCK1</accession>
<proteinExistence type="inferred from homology"/>
<keyword evidence="5 15" id="KW-0489">Methyltransferase</keyword>
<dbReference type="OMA" id="VQQKNYW"/>
<comment type="catalytic activity">
    <reaction evidence="14 15">
        <text>L-lysyl(79)-[histone H3] + 3 S-adenosyl-L-methionine = N(6),N(6),N(6)-trimethyl-L-lysyl(79)-[histone H3] + 3 S-adenosyl-L-homocysteine + 3 H(+)</text>
        <dbReference type="Rhea" id="RHEA:60328"/>
        <dbReference type="Rhea" id="RHEA-COMP:15549"/>
        <dbReference type="Rhea" id="RHEA-COMP:15552"/>
        <dbReference type="ChEBI" id="CHEBI:15378"/>
        <dbReference type="ChEBI" id="CHEBI:29969"/>
        <dbReference type="ChEBI" id="CHEBI:57856"/>
        <dbReference type="ChEBI" id="CHEBI:59789"/>
        <dbReference type="ChEBI" id="CHEBI:61961"/>
        <dbReference type="EC" id="2.1.1.360"/>
    </reaction>
</comment>
<dbReference type="EC" id="2.1.1.360" evidence="3 15"/>
<organism evidence="18 19">
    <name type="scientific">Uncinula necator</name>
    <name type="common">Grape powdery mildew</name>
    <dbReference type="NCBI Taxonomy" id="52586"/>
    <lineage>
        <taxon>Eukaryota</taxon>
        <taxon>Fungi</taxon>
        <taxon>Dikarya</taxon>
        <taxon>Ascomycota</taxon>
        <taxon>Pezizomycotina</taxon>
        <taxon>Leotiomycetes</taxon>
        <taxon>Erysiphales</taxon>
        <taxon>Erysiphaceae</taxon>
        <taxon>Erysiphe</taxon>
    </lineage>
</organism>
<evidence type="ECO:0000256" key="6">
    <source>
        <dbReference type="ARBA" id="ARBA00022679"/>
    </source>
</evidence>
<dbReference type="GO" id="GO:0000781">
    <property type="term" value="C:chromosome, telomeric region"/>
    <property type="evidence" value="ECO:0007669"/>
    <property type="project" value="GOC"/>
</dbReference>
<feature type="binding site" evidence="16">
    <location>
        <begin position="398"/>
        <end position="399"/>
    </location>
    <ligand>
        <name>S-adenosyl-L-methionine</name>
        <dbReference type="ChEBI" id="CHEBI:59789"/>
    </ligand>
</feature>
<feature type="binding site" evidence="16">
    <location>
        <begin position="313"/>
        <end position="316"/>
    </location>
    <ligand>
        <name>S-adenosyl-L-methionine</name>
        <dbReference type="ChEBI" id="CHEBI:59789"/>
    </ligand>
</feature>
<dbReference type="PIRSF" id="PIRSF017570">
    <property type="entry name" value="Histone_H3-K79_MeTrfase"/>
    <property type="match status" value="1"/>
</dbReference>
<evidence type="ECO:0000256" key="16">
    <source>
        <dbReference type="PIRSR" id="PIRSR017570-1"/>
    </source>
</evidence>
<evidence type="ECO:0000256" key="2">
    <source>
        <dbReference type="ARBA" id="ARBA00004123"/>
    </source>
</evidence>
<gene>
    <name evidence="18" type="ORF">EV44_g4777</name>
</gene>
<comment type="caution">
    <text evidence="18">The sequence shown here is derived from an EMBL/GenBank/DDBJ whole genome shotgun (WGS) entry which is preliminary data.</text>
</comment>
<feature type="binding site" evidence="16">
    <location>
        <position position="362"/>
    </location>
    <ligand>
        <name>S-adenosyl-L-methionine</name>
        <dbReference type="ChEBI" id="CHEBI:59789"/>
    </ligand>
</feature>
<dbReference type="InterPro" id="IPR029063">
    <property type="entry name" value="SAM-dependent_MTases_sf"/>
</dbReference>
<dbReference type="PANTHER" id="PTHR21451:SF0">
    <property type="entry name" value="HISTONE-LYSINE N-METHYLTRANSFERASE, H3 LYSINE-79 SPECIFIC"/>
    <property type="match status" value="1"/>
</dbReference>
<evidence type="ECO:0000256" key="1">
    <source>
        <dbReference type="ARBA" id="ARBA00003482"/>
    </source>
</evidence>
<comment type="function">
    <text evidence="1 15">Histone methyltransferase that specifically trimethylates histone H3 to form H3K79me3. This methylation is required for telomere silencing and for the pachytene checkpoint during the meiotic cell cycle by allowing the recruitment of RAD9 to double strand breaks. Nucleosomes are preferred as substrate compared to free histone.</text>
</comment>
<dbReference type="STRING" id="52586.A0A0B1PCK1"/>
<reference evidence="18 19" key="1">
    <citation type="journal article" date="2014" name="BMC Genomics">
        <title>Adaptive genomic structural variation in the grape powdery mildew pathogen, Erysiphe necator.</title>
        <authorList>
            <person name="Jones L."/>
            <person name="Riaz S."/>
            <person name="Morales-Cruz A."/>
            <person name="Amrine K.C."/>
            <person name="McGuire B."/>
            <person name="Gubler W.D."/>
            <person name="Walker M.A."/>
            <person name="Cantu D."/>
        </authorList>
    </citation>
    <scope>NUCLEOTIDE SEQUENCE [LARGE SCALE GENOMIC DNA]</scope>
    <source>
        <strain evidence="19">c</strain>
    </source>
</reference>
<evidence type="ECO:0000256" key="15">
    <source>
        <dbReference type="PIRNR" id="PIRNR017570"/>
    </source>
</evidence>
<dbReference type="GO" id="GO:0000077">
    <property type="term" value="P:DNA damage checkpoint signaling"/>
    <property type="evidence" value="ECO:0007669"/>
    <property type="project" value="InterPro"/>
</dbReference>
<dbReference type="AlphaFoldDB" id="A0A0B1PCK1"/>
<dbReference type="HOGENOM" id="CLU_027287_2_0_1"/>
<evidence type="ECO:0000256" key="12">
    <source>
        <dbReference type="ARBA" id="ARBA00023242"/>
    </source>
</evidence>
<dbReference type="GO" id="GO:0031509">
    <property type="term" value="P:subtelomeric heterochromatin formation"/>
    <property type="evidence" value="ECO:0007669"/>
    <property type="project" value="InterPro"/>
</dbReference>
<keyword evidence="10 15" id="KW-0805">Transcription regulation</keyword>
<dbReference type="EMBL" id="JNVN01000918">
    <property type="protein sequence ID" value="KHJ34364.1"/>
    <property type="molecule type" value="Genomic_DNA"/>
</dbReference>
<dbReference type="GO" id="GO:0042393">
    <property type="term" value="F:histone binding"/>
    <property type="evidence" value="ECO:0007669"/>
    <property type="project" value="InterPro"/>
</dbReference>
<feature type="binding site" evidence="16">
    <location>
        <begin position="336"/>
        <end position="345"/>
    </location>
    <ligand>
        <name>S-adenosyl-L-methionine</name>
        <dbReference type="ChEBI" id="CHEBI:59789"/>
    </ligand>
</feature>
<evidence type="ECO:0000256" key="10">
    <source>
        <dbReference type="ARBA" id="ARBA00023015"/>
    </source>
</evidence>
<dbReference type="GO" id="GO:0032259">
    <property type="term" value="P:methylation"/>
    <property type="evidence" value="ECO:0007669"/>
    <property type="project" value="UniProtKB-KW"/>
</dbReference>
<evidence type="ECO:0000256" key="3">
    <source>
        <dbReference type="ARBA" id="ARBA00012190"/>
    </source>
</evidence>
<evidence type="ECO:0000256" key="5">
    <source>
        <dbReference type="ARBA" id="ARBA00022603"/>
    </source>
</evidence>
<feature type="domain" description="DOT1" evidence="17">
    <location>
        <begin position="168"/>
        <end position="506"/>
    </location>
</feature>
<keyword evidence="6 15" id="KW-0808">Transferase</keyword>
<dbReference type="CDD" id="cd02440">
    <property type="entry name" value="AdoMet_MTases"/>
    <property type="match status" value="1"/>
</dbReference>
<dbReference type="Gene3D" id="1.10.260.170">
    <property type="match status" value="1"/>
</dbReference>
<dbReference type="Proteomes" id="UP000030854">
    <property type="component" value="Unassembled WGS sequence"/>
</dbReference>
<evidence type="ECO:0000256" key="14">
    <source>
        <dbReference type="ARBA" id="ARBA00047770"/>
    </source>
</evidence>
<dbReference type="InterPro" id="IPR021162">
    <property type="entry name" value="Dot1"/>
</dbReference>
<evidence type="ECO:0000313" key="18">
    <source>
        <dbReference type="EMBL" id="KHJ34364.1"/>
    </source>
</evidence>
<evidence type="ECO:0000256" key="4">
    <source>
        <dbReference type="ARBA" id="ARBA00020987"/>
    </source>
</evidence>